<evidence type="ECO:0000256" key="1">
    <source>
        <dbReference type="SAM" id="SignalP"/>
    </source>
</evidence>
<dbReference type="GO" id="GO:0007155">
    <property type="term" value="P:cell adhesion"/>
    <property type="evidence" value="ECO:0007669"/>
    <property type="project" value="InterPro"/>
</dbReference>
<accession>A0AAJ3LTK8</accession>
<feature type="signal peptide" evidence="1">
    <location>
        <begin position="1"/>
        <end position="21"/>
    </location>
</feature>
<feature type="chain" id="PRO_5042612050" description="Fimbrial protein" evidence="1">
    <location>
        <begin position="22"/>
        <end position="178"/>
    </location>
</feature>
<sequence>MKKINIFITLLISLISFSSSAQQRGDDILPLNCMVDIYINNNSNTISINDFASQQAGALATHATITIILEVLDCSIKNGDIKLTIDPRSIDPNTGYLKNNILDNSASQNVTFQLFYDDDERAINLNSENTFITNITDGDAEFYFAITYVKTDNLPPKPGKIQSNIIFNLMIGEEIVEI</sequence>
<keyword evidence="1" id="KW-0732">Signal</keyword>
<dbReference type="RefSeq" id="WP_064720000.1">
    <property type="nucleotide sequence ID" value="NZ_LXEV01000023.1"/>
</dbReference>
<dbReference type="AlphaFoldDB" id="A0AAJ3LTK8"/>
<dbReference type="InterPro" id="IPR036937">
    <property type="entry name" value="Adhesion_dom_fimbrial_sf"/>
</dbReference>
<evidence type="ECO:0008006" key="4">
    <source>
        <dbReference type="Google" id="ProtNLM"/>
    </source>
</evidence>
<comment type="caution">
    <text evidence="2">The sequence shown here is derived from an EMBL/GenBank/DDBJ whole genome shotgun (WGS) entry which is preliminary data.</text>
</comment>
<dbReference type="EMBL" id="LXEV01000023">
    <property type="protein sequence ID" value="OAT46554.1"/>
    <property type="molecule type" value="Genomic_DNA"/>
</dbReference>
<dbReference type="GO" id="GO:0009289">
    <property type="term" value="C:pilus"/>
    <property type="evidence" value="ECO:0007669"/>
    <property type="project" value="InterPro"/>
</dbReference>
<name>A0AAJ3LTK8_PROHU</name>
<dbReference type="Gene3D" id="2.60.40.1090">
    <property type="entry name" value="Fimbrial-type adhesion domain"/>
    <property type="match status" value="1"/>
</dbReference>
<proteinExistence type="predicted"/>
<organism evidence="2 3">
    <name type="scientific">Proteus hauseri ATCC 700826</name>
    <dbReference type="NCBI Taxonomy" id="1354271"/>
    <lineage>
        <taxon>Bacteria</taxon>
        <taxon>Pseudomonadati</taxon>
        <taxon>Pseudomonadota</taxon>
        <taxon>Gammaproteobacteria</taxon>
        <taxon>Enterobacterales</taxon>
        <taxon>Morganellaceae</taxon>
        <taxon>Proteus</taxon>
    </lineage>
</organism>
<dbReference type="SUPFAM" id="SSF49401">
    <property type="entry name" value="Bacterial adhesins"/>
    <property type="match status" value="1"/>
</dbReference>
<protein>
    <recommendedName>
        <fullName evidence="4">Fimbrial protein</fullName>
    </recommendedName>
</protein>
<dbReference type="InterPro" id="IPR008966">
    <property type="entry name" value="Adhesion_dom_sf"/>
</dbReference>
<keyword evidence="3" id="KW-1185">Reference proteome</keyword>
<evidence type="ECO:0000313" key="2">
    <source>
        <dbReference type="EMBL" id="OAT46554.1"/>
    </source>
</evidence>
<gene>
    <name evidence="2" type="ORF">M997_2035</name>
</gene>
<evidence type="ECO:0000313" key="3">
    <source>
        <dbReference type="Proteomes" id="UP000078250"/>
    </source>
</evidence>
<dbReference type="Proteomes" id="UP000078250">
    <property type="component" value="Unassembled WGS sequence"/>
</dbReference>
<reference evidence="2 3" key="1">
    <citation type="submission" date="2016-04" db="EMBL/GenBank/DDBJ databases">
        <title>ATOL: Assembling a taxonomically balanced genome-scale reconstruction of the evolutionary history of the Enterobacteriaceae.</title>
        <authorList>
            <person name="Plunkett G.III."/>
            <person name="Neeno-Eckwall E.C."/>
            <person name="Glasner J.D."/>
            <person name="Perna N.T."/>
        </authorList>
    </citation>
    <scope>NUCLEOTIDE SEQUENCE [LARGE SCALE GENOMIC DNA]</scope>
    <source>
        <strain evidence="2 3">ATCC 700826</strain>
    </source>
</reference>